<name>A0A974RW54_9GAMM</name>
<organism evidence="1 2">
    <name type="scientific">Entomomonas asaccharolytica</name>
    <dbReference type="NCBI Taxonomy" id="2785331"/>
    <lineage>
        <taxon>Bacteria</taxon>
        <taxon>Pseudomonadati</taxon>
        <taxon>Pseudomonadota</taxon>
        <taxon>Gammaproteobacteria</taxon>
        <taxon>Pseudomonadales</taxon>
        <taxon>Pseudomonadaceae</taxon>
        <taxon>Entomomonas</taxon>
    </lineage>
</organism>
<reference evidence="1 2" key="1">
    <citation type="submission" date="2021-01" db="EMBL/GenBank/DDBJ databases">
        <title>Entomomonas sp. F2A isolated from a house cricket (Acheta domesticus).</title>
        <authorList>
            <person name="Spergser J."/>
            <person name="Busse H.-J."/>
        </authorList>
    </citation>
    <scope>NUCLEOTIDE SEQUENCE [LARGE SCALE GENOMIC DNA]</scope>
    <source>
        <strain evidence="1 2">F2A</strain>
    </source>
</reference>
<dbReference type="KEGG" id="eaz:JHT90_10515"/>
<protein>
    <submittedName>
        <fullName evidence="1">Uncharacterized protein</fullName>
    </submittedName>
</protein>
<keyword evidence="2" id="KW-1185">Reference proteome</keyword>
<dbReference type="AlphaFoldDB" id="A0A974RW54"/>
<gene>
    <name evidence="1" type="ORF">JHT90_10515</name>
</gene>
<dbReference type="Proteomes" id="UP000595278">
    <property type="component" value="Chromosome"/>
</dbReference>
<evidence type="ECO:0000313" key="2">
    <source>
        <dbReference type="Proteomes" id="UP000595278"/>
    </source>
</evidence>
<dbReference type="EMBL" id="CP067393">
    <property type="protein sequence ID" value="QQP84830.1"/>
    <property type="molecule type" value="Genomic_DNA"/>
</dbReference>
<proteinExistence type="predicted"/>
<accession>A0A974RW54</accession>
<dbReference type="RefSeq" id="WP_201090727.1">
    <property type="nucleotide sequence ID" value="NZ_CP067393.1"/>
</dbReference>
<sequence length="100" mass="11312">MTDQKPLTPYEIRKVLIKQQLQEQRQALRQQAQPFLKTGQRIMGLFTPSDNQQHSSGKGAIFTGIAIVVAILGKRRAGWLGKAARYIIINYPGLLHKMLK</sequence>
<evidence type="ECO:0000313" key="1">
    <source>
        <dbReference type="EMBL" id="QQP84830.1"/>
    </source>
</evidence>